<dbReference type="OrthoDB" id="3810256at2"/>
<comment type="caution">
    <text evidence="2">The sequence shown here is derived from an EMBL/GenBank/DDBJ whole genome shotgun (WGS) entry which is preliminary data.</text>
</comment>
<feature type="domain" description="AB hydrolase-1" evidence="1">
    <location>
        <begin position="6"/>
        <end position="233"/>
    </location>
</feature>
<dbReference type="InterPro" id="IPR000073">
    <property type="entry name" value="AB_hydrolase_1"/>
</dbReference>
<organism evidence="2 3">
    <name type="scientific">Saccharothrix variisporea</name>
    <dbReference type="NCBI Taxonomy" id="543527"/>
    <lineage>
        <taxon>Bacteria</taxon>
        <taxon>Bacillati</taxon>
        <taxon>Actinomycetota</taxon>
        <taxon>Actinomycetes</taxon>
        <taxon>Pseudonocardiales</taxon>
        <taxon>Pseudonocardiaceae</taxon>
        <taxon>Saccharothrix</taxon>
    </lineage>
</organism>
<protein>
    <submittedName>
        <fullName evidence="2">Alpha-beta hydrolase superfamily lysophospholipase</fullName>
    </submittedName>
</protein>
<dbReference type="GO" id="GO:0016787">
    <property type="term" value="F:hydrolase activity"/>
    <property type="evidence" value="ECO:0007669"/>
    <property type="project" value="UniProtKB-KW"/>
</dbReference>
<name>A0A495X969_9PSEU</name>
<accession>A0A495X969</accession>
<sequence length="260" mass="28767">MRPDTIVLIHGMHLTPLAWEGWVHRYTAAGYRVLAPAWPGLEVGVAALRGDPTPLAEQTVAGVVDHYARIIAELDRPPIVVGHCYGGTFTQLLLDRGLGAAGVALGTAPTRGMTWLPWSTIRTHLPALRHRTPVMPTYAQMRYTLTNTMPEDEAAAVYRRHTIPPAPRLVLDRALAELTPKSPYAVRYHRPDRPPLLFVAGTEDNQSPPSVVRANARRYHRAGLPADYLEFPGRCHFSLGQEGWTDIADAILDWARARTA</sequence>
<evidence type="ECO:0000313" key="3">
    <source>
        <dbReference type="Proteomes" id="UP000272729"/>
    </source>
</evidence>
<dbReference type="SUPFAM" id="SSF53474">
    <property type="entry name" value="alpha/beta-Hydrolases"/>
    <property type="match status" value="1"/>
</dbReference>
<gene>
    <name evidence="2" type="ORF">DFJ66_2348</name>
</gene>
<dbReference type="Gene3D" id="3.40.50.1820">
    <property type="entry name" value="alpha/beta hydrolase"/>
    <property type="match status" value="1"/>
</dbReference>
<dbReference type="RefSeq" id="WP_121220683.1">
    <property type="nucleotide sequence ID" value="NZ_JBIUBA010000002.1"/>
</dbReference>
<dbReference type="EMBL" id="RBXR01000001">
    <property type="protein sequence ID" value="RKT69153.1"/>
    <property type="molecule type" value="Genomic_DNA"/>
</dbReference>
<keyword evidence="2" id="KW-0378">Hydrolase</keyword>
<dbReference type="InterPro" id="IPR029058">
    <property type="entry name" value="AB_hydrolase_fold"/>
</dbReference>
<evidence type="ECO:0000313" key="2">
    <source>
        <dbReference type="EMBL" id="RKT69153.1"/>
    </source>
</evidence>
<keyword evidence="3" id="KW-1185">Reference proteome</keyword>
<dbReference type="Pfam" id="PF12697">
    <property type="entry name" value="Abhydrolase_6"/>
    <property type="match status" value="1"/>
</dbReference>
<dbReference type="Proteomes" id="UP000272729">
    <property type="component" value="Unassembled WGS sequence"/>
</dbReference>
<reference evidence="2 3" key="1">
    <citation type="submission" date="2018-10" db="EMBL/GenBank/DDBJ databases">
        <title>Sequencing the genomes of 1000 actinobacteria strains.</title>
        <authorList>
            <person name="Klenk H.-P."/>
        </authorList>
    </citation>
    <scope>NUCLEOTIDE SEQUENCE [LARGE SCALE GENOMIC DNA]</scope>
    <source>
        <strain evidence="2 3">DSM 43911</strain>
    </source>
</reference>
<evidence type="ECO:0000259" key="1">
    <source>
        <dbReference type="Pfam" id="PF12697"/>
    </source>
</evidence>
<dbReference type="AlphaFoldDB" id="A0A495X969"/>
<proteinExistence type="predicted"/>